<keyword evidence="8" id="KW-0902">Two-component regulatory system</keyword>
<keyword evidence="6 9" id="KW-0418">Kinase</keyword>
<dbReference type="Gene3D" id="1.25.40.10">
    <property type="entry name" value="Tetratricopeptide repeat domain"/>
    <property type="match status" value="2"/>
</dbReference>
<evidence type="ECO:0000313" key="10">
    <source>
        <dbReference type="Proteomes" id="UP000218263"/>
    </source>
</evidence>
<dbReference type="Pfam" id="PF07730">
    <property type="entry name" value="HisKA_3"/>
    <property type="match status" value="1"/>
</dbReference>
<dbReference type="EMBL" id="AP017313">
    <property type="protein sequence ID" value="BAU53859.1"/>
    <property type="molecule type" value="Genomic_DNA"/>
</dbReference>
<gene>
    <name evidence="9" type="primary">degS_2</name>
    <name evidence="9" type="ORF">MgSA37_02030</name>
</gene>
<evidence type="ECO:0000256" key="6">
    <source>
        <dbReference type="ARBA" id="ARBA00022777"/>
    </source>
</evidence>
<keyword evidence="10" id="KW-1185">Reference proteome</keyword>
<dbReference type="OrthoDB" id="9778366at2"/>
<protein>
    <recommendedName>
        <fullName evidence="2">histidine kinase</fullName>
        <ecNumber evidence="2">2.7.13.3</ecNumber>
    </recommendedName>
</protein>
<dbReference type="SMART" id="SM00387">
    <property type="entry name" value="HATPase_c"/>
    <property type="match status" value="1"/>
</dbReference>
<dbReference type="SUPFAM" id="SSF48452">
    <property type="entry name" value="TPR-like"/>
    <property type="match status" value="2"/>
</dbReference>
<name>A0A0X8X5B7_9SPHI</name>
<dbReference type="AlphaFoldDB" id="A0A0X8X5B7"/>
<dbReference type="InterPro" id="IPR003594">
    <property type="entry name" value="HATPase_dom"/>
</dbReference>
<dbReference type="InterPro" id="IPR019734">
    <property type="entry name" value="TPR_rpt"/>
</dbReference>
<dbReference type="Gene3D" id="3.30.565.10">
    <property type="entry name" value="Histidine kinase-like ATPase, C-terminal domain"/>
    <property type="match status" value="1"/>
</dbReference>
<dbReference type="SMART" id="SM00028">
    <property type="entry name" value="TPR"/>
    <property type="match status" value="5"/>
</dbReference>
<reference evidence="9 10" key="1">
    <citation type="submission" date="2015-12" db="EMBL/GenBank/DDBJ databases">
        <title>Genome sequence of Mucilaginibacter gotjawali.</title>
        <authorList>
            <person name="Lee J.S."/>
            <person name="Lee K.C."/>
            <person name="Kim K.K."/>
            <person name="Lee B.W."/>
        </authorList>
    </citation>
    <scope>NUCLEOTIDE SEQUENCE [LARGE SCALE GENOMIC DNA]</scope>
    <source>
        <strain evidence="9 10">SA3-7</strain>
    </source>
</reference>
<dbReference type="Pfam" id="PF02518">
    <property type="entry name" value="HATPase_c"/>
    <property type="match status" value="1"/>
</dbReference>
<dbReference type="GO" id="GO:0046983">
    <property type="term" value="F:protein dimerization activity"/>
    <property type="evidence" value="ECO:0007669"/>
    <property type="project" value="InterPro"/>
</dbReference>
<dbReference type="Gene3D" id="1.20.5.1930">
    <property type="match status" value="1"/>
</dbReference>
<dbReference type="InterPro" id="IPR011990">
    <property type="entry name" value="TPR-like_helical_dom_sf"/>
</dbReference>
<evidence type="ECO:0000256" key="8">
    <source>
        <dbReference type="ARBA" id="ARBA00023012"/>
    </source>
</evidence>
<dbReference type="Proteomes" id="UP000218263">
    <property type="component" value="Chromosome"/>
</dbReference>
<dbReference type="InterPro" id="IPR036890">
    <property type="entry name" value="HATPase_C_sf"/>
</dbReference>
<accession>A0A0X8X5B7</accession>
<dbReference type="GO" id="GO:0016020">
    <property type="term" value="C:membrane"/>
    <property type="evidence" value="ECO:0007669"/>
    <property type="project" value="InterPro"/>
</dbReference>
<evidence type="ECO:0000313" key="9">
    <source>
        <dbReference type="EMBL" id="BAU53859.1"/>
    </source>
</evidence>
<keyword evidence="5" id="KW-0547">Nucleotide-binding</keyword>
<evidence type="ECO:0000256" key="5">
    <source>
        <dbReference type="ARBA" id="ARBA00022741"/>
    </source>
</evidence>
<dbReference type="CDD" id="cd16917">
    <property type="entry name" value="HATPase_UhpB-NarQ-NarX-like"/>
    <property type="match status" value="1"/>
</dbReference>
<dbReference type="InterPro" id="IPR050482">
    <property type="entry name" value="Sensor_HK_TwoCompSys"/>
</dbReference>
<evidence type="ECO:0000256" key="7">
    <source>
        <dbReference type="ARBA" id="ARBA00022840"/>
    </source>
</evidence>
<dbReference type="KEGG" id="mgot:MgSA37_02030"/>
<dbReference type="RefSeq" id="WP_096351577.1">
    <property type="nucleotide sequence ID" value="NZ_AP017313.1"/>
</dbReference>
<proteinExistence type="predicted"/>
<keyword evidence="3" id="KW-0597">Phosphoprotein</keyword>
<evidence type="ECO:0000256" key="4">
    <source>
        <dbReference type="ARBA" id="ARBA00022679"/>
    </source>
</evidence>
<dbReference type="GO" id="GO:0005524">
    <property type="term" value="F:ATP binding"/>
    <property type="evidence" value="ECO:0007669"/>
    <property type="project" value="UniProtKB-KW"/>
</dbReference>
<organism evidence="9 10">
    <name type="scientific">Mucilaginibacter gotjawali</name>
    <dbReference type="NCBI Taxonomy" id="1550579"/>
    <lineage>
        <taxon>Bacteria</taxon>
        <taxon>Pseudomonadati</taxon>
        <taxon>Bacteroidota</taxon>
        <taxon>Sphingobacteriia</taxon>
        <taxon>Sphingobacteriales</taxon>
        <taxon>Sphingobacteriaceae</taxon>
        <taxon>Mucilaginibacter</taxon>
    </lineage>
</organism>
<keyword evidence="7" id="KW-0067">ATP-binding</keyword>
<dbReference type="SUPFAM" id="SSF55874">
    <property type="entry name" value="ATPase domain of HSP90 chaperone/DNA topoisomerase II/histidine kinase"/>
    <property type="match status" value="1"/>
</dbReference>
<comment type="catalytic activity">
    <reaction evidence="1">
        <text>ATP + protein L-histidine = ADP + protein N-phospho-L-histidine.</text>
        <dbReference type="EC" id="2.7.13.3"/>
    </reaction>
</comment>
<evidence type="ECO:0000256" key="1">
    <source>
        <dbReference type="ARBA" id="ARBA00000085"/>
    </source>
</evidence>
<dbReference type="PROSITE" id="PS50109">
    <property type="entry name" value="HIS_KIN"/>
    <property type="match status" value="1"/>
</dbReference>
<dbReference type="GO" id="GO:0000155">
    <property type="term" value="F:phosphorelay sensor kinase activity"/>
    <property type="evidence" value="ECO:0007669"/>
    <property type="project" value="InterPro"/>
</dbReference>
<dbReference type="InterPro" id="IPR005467">
    <property type="entry name" value="His_kinase_dom"/>
</dbReference>
<evidence type="ECO:0000256" key="3">
    <source>
        <dbReference type="ARBA" id="ARBA00022553"/>
    </source>
</evidence>
<dbReference type="InterPro" id="IPR011712">
    <property type="entry name" value="Sig_transdc_His_kin_sub3_dim/P"/>
</dbReference>
<sequence length="671" mass="76101">MIRKLAYAIFFMKYYSNKLLHTISTIAMLLLFAINPSLAQSQKTSGDNREISQLLKQINTIEDTDTKTALILIKHLKDICARLKIDTLTAKAYDAEGFCNFYAGNYKRSAMVFDSAAQLWKKTNRLNYFKSLNDKANALMYNSEYHKALLAFFECLNITNELHNKNLTGKVLNNIGLVYESIGDPDNAILYEKRSLYFKMKSKDLLSLARTYGNIGDAFTNKEMPDSALFYELRSYKLYTSVHDREGMAIALGDIGNIYKMKKMLDSSINYSLRAVIIAQKLSNAENTANIEDELAESYMLKRDLKNAWKYLSLADAFVSQITDYAFLQEHFKLMYQYYKQKGNTAKAFDFLEKLNAANDSIFKEKINIQNEKIALEYEYKQKTLKDSLVFQSHINASEEKATASRNRLYVSILLLLAAVLLSVIWYSRSKLLEKKNIVALQNSTMQEQKIRELENEKQILASQGVLKGQEDERSRLAKDLHDGLGGLLSGVKHSIINMKENIVISSGHVEVFEKSLNMIDTAMKELRRVAQNMMPEALAKFGLEEALKDYCASSSTTSFKVIFQSFGNDLQIENAAEIIIYRIIQELVNNALKHAHATQLMVQLVKGDDWITLSVEDNGKGFDVNALKDSTGAGWGNIKSRVDYLKGNIDLKSQEGTGTSVNIEIQIPKT</sequence>
<dbReference type="PANTHER" id="PTHR24421:SF10">
    <property type="entry name" value="NITRATE_NITRITE SENSOR PROTEIN NARQ"/>
    <property type="match status" value="1"/>
</dbReference>
<dbReference type="PANTHER" id="PTHR24421">
    <property type="entry name" value="NITRATE/NITRITE SENSOR PROTEIN NARX-RELATED"/>
    <property type="match status" value="1"/>
</dbReference>
<evidence type="ECO:0000256" key="2">
    <source>
        <dbReference type="ARBA" id="ARBA00012438"/>
    </source>
</evidence>
<keyword evidence="4 9" id="KW-0808">Transferase</keyword>
<dbReference type="EC" id="2.7.13.3" evidence="2"/>